<evidence type="ECO:0000313" key="1">
    <source>
        <dbReference type="EMBL" id="MCU6746582.1"/>
    </source>
</evidence>
<name>A0ABT2T8J0_9FIRM</name>
<sequence>MLECVNGRMKVSFVAKEVIFQYPQSFINGFLTCSEIDEMIFKRNGEILEEIESLKKKVKNAQMDLQQLQ</sequence>
<dbReference type="RefSeq" id="WP_059069690.1">
    <property type="nucleotide sequence ID" value="NZ_JAOQJX010000003.1"/>
</dbReference>
<comment type="caution">
    <text evidence="1">The sequence shown here is derived from an EMBL/GenBank/DDBJ whole genome shotgun (WGS) entry which is preliminary data.</text>
</comment>
<proteinExistence type="predicted"/>
<protein>
    <submittedName>
        <fullName evidence="1">Uncharacterized protein</fullName>
    </submittedName>
</protein>
<accession>A0ABT2T8J0</accession>
<organism evidence="1 2">
    <name type="scientific">Faecalicatena acetigenes</name>
    <dbReference type="NCBI Taxonomy" id="2981790"/>
    <lineage>
        <taxon>Bacteria</taxon>
        <taxon>Bacillati</taxon>
        <taxon>Bacillota</taxon>
        <taxon>Clostridia</taxon>
        <taxon>Lachnospirales</taxon>
        <taxon>Lachnospiraceae</taxon>
        <taxon>Faecalicatena</taxon>
    </lineage>
</organism>
<gene>
    <name evidence="1" type="ORF">OCV51_02730</name>
</gene>
<keyword evidence="2" id="KW-1185">Reference proteome</keyword>
<dbReference type="EMBL" id="JAOQJX010000003">
    <property type="protein sequence ID" value="MCU6746582.1"/>
    <property type="molecule type" value="Genomic_DNA"/>
</dbReference>
<dbReference type="Proteomes" id="UP001652394">
    <property type="component" value="Unassembled WGS sequence"/>
</dbReference>
<evidence type="ECO:0000313" key="2">
    <source>
        <dbReference type="Proteomes" id="UP001652394"/>
    </source>
</evidence>
<reference evidence="1 2" key="1">
    <citation type="journal article" date="2021" name="ISME Commun">
        <title>Automated analysis of genomic sequences facilitates high-throughput and comprehensive description of bacteria.</title>
        <authorList>
            <person name="Hitch T.C.A."/>
        </authorList>
    </citation>
    <scope>NUCLEOTIDE SEQUENCE [LARGE SCALE GENOMIC DNA]</scope>
    <source>
        <strain evidence="1 2">H2_18</strain>
    </source>
</reference>